<evidence type="ECO:0000256" key="3">
    <source>
        <dbReference type="ARBA" id="ARBA00022475"/>
    </source>
</evidence>
<keyword evidence="3 7" id="KW-1003">Cell membrane</keyword>
<keyword evidence="4 7" id="KW-0812">Transmembrane</keyword>
<protein>
    <submittedName>
        <fullName evidence="10">DedA family protein</fullName>
    </submittedName>
</protein>
<comment type="caution">
    <text evidence="10">The sequence shown here is derived from an EMBL/GenBank/DDBJ whole genome shotgun (WGS) entry which is preliminary data.</text>
</comment>
<feature type="domain" description="VTT" evidence="9">
    <location>
        <begin position="37"/>
        <end position="160"/>
    </location>
</feature>
<evidence type="ECO:0000256" key="7">
    <source>
        <dbReference type="RuleBase" id="RU367016"/>
    </source>
</evidence>
<gene>
    <name evidence="10" type="ORF">GCM10010468_09930</name>
</gene>
<feature type="transmembrane region" description="Helical" evidence="7">
    <location>
        <begin position="175"/>
        <end position="195"/>
    </location>
</feature>
<keyword evidence="6 7" id="KW-0472">Membrane</keyword>
<dbReference type="InterPro" id="IPR032816">
    <property type="entry name" value="VTT_dom"/>
</dbReference>
<sequence>MLDAFNDFVSGLPTPLIYAVIAALVFAEAALFFGFVFPGETAIIVGGLLASQGHISLTLLLIISIVAAIVGDSVGYEIGKRYGPRLLDTKVMRKHAAKVGSAQDLIRKRGAFAVVIGRFTALLRALMPALAGSCGLPYARFLFFNALGGIIWVLIFTLGGFYLGEGIEHFAKLAGRVISGVVVAVGVLAFVIYSVRKHRESGSGSPAEEPVAALAQEGVSD</sequence>
<keyword evidence="11" id="KW-1185">Reference proteome</keyword>
<comment type="similarity">
    <text evidence="2 7">Belongs to the DedA family.</text>
</comment>
<evidence type="ECO:0000259" key="9">
    <source>
        <dbReference type="Pfam" id="PF09335"/>
    </source>
</evidence>
<evidence type="ECO:0000256" key="1">
    <source>
        <dbReference type="ARBA" id="ARBA00004651"/>
    </source>
</evidence>
<feature type="transmembrane region" description="Helical" evidence="7">
    <location>
        <begin position="142"/>
        <end position="163"/>
    </location>
</feature>
<comment type="subcellular location">
    <subcellularLocation>
        <location evidence="1 7">Cell membrane</location>
        <topology evidence="1 7">Multi-pass membrane protein</topology>
    </subcellularLocation>
</comment>
<proteinExistence type="inferred from homology"/>
<dbReference type="EMBL" id="BAAAUV010000002">
    <property type="protein sequence ID" value="GAA3198317.1"/>
    <property type="molecule type" value="Genomic_DNA"/>
</dbReference>
<feature type="region of interest" description="Disordered" evidence="8">
    <location>
        <begin position="200"/>
        <end position="221"/>
    </location>
</feature>
<evidence type="ECO:0000256" key="4">
    <source>
        <dbReference type="ARBA" id="ARBA00022692"/>
    </source>
</evidence>
<evidence type="ECO:0000256" key="6">
    <source>
        <dbReference type="ARBA" id="ARBA00023136"/>
    </source>
</evidence>
<dbReference type="Pfam" id="PF09335">
    <property type="entry name" value="VTT_dom"/>
    <property type="match status" value="1"/>
</dbReference>
<evidence type="ECO:0000256" key="8">
    <source>
        <dbReference type="SAM" id="MobiDB-lite"/>
    </source>
</evidence>
<dbReference type="InterPro" id="IPR032818">
    <property type="entry name" value="DedA-like"/>
</dbReference>
<feature type="transmembrane region" description="Helical" evidence="7">
    <location>
        <begin position="110"/>
        <end position="130"/>
    </location>
</feature>
<evidence type="ECO:0000256" key="5">
    <source>
        <dbReference type="ARBA" id="ARBA00022989"/>
    </source>
</evidence>
<organism evidence="10 11">
    <name type="scientific">Actinocorallia longicatena</name>
    <dbReference type="NCBI Taxonomy" id="111803"/>
    <lineage>
        <taxon>Bacteria</taxon>
        <taxon>Bacillati</taxon>
        <taxon>Actinomycetota</taxon>
        <taxon>Actinomycetes</taxon>
        <taxon>Streptosporangiales</taxon>
        <taxon>Thermomonosporaceae</taxon>
        <taxon>Actinocorallia</taxon>
    </lineage>
</organism>
<evidence type="ECO:0000313" key="11">
    <source>
        <dbReference type="Proteomes" id="UP001501237"/>
    </source>
</evidence>
<feature type="transmembrane region" description="Helical" evidence="7">
    <location>
        <begin position="16"/>
        <end position="37"/>
    </location>
</feature>
<evidence type="ECO:0000313" key="10">
    <source>
        <dbReference type="EMBL" id="GAA3198317.1"/>
    </source>
</evidence>
<feature type="transmembrane region" description="Helical" evidence="7">
    <location>
        <begin position="44"/>
        <end position="70"/>
    </location>
</feature>
<reference evidence="11" key="1">
    <citation type="journal article" date="2019" name="Int. J. Syst. Evol. Microbiol.">
        <title>The Global Catalogue of Microorganisms (GCM) 10K type strain sequencing project: providing services to taxonomists for standard genome sequencing and annotation.</title>
        <authorList>
            <consortium name="The Broad Institute Genomics Platform"/>
            <consortium name="The Broad Institute Genome Sequencing Center for Infectious Disease"/>
            <person name="Wu L."/>
            <person name="Ma J."/>
        </authorList>
    </citation>
    <scope>NUCLEOTIDE SEQUENCE [LARGE SCALE GENOMIC DNA]</scope>
    <source>
        <strain evidence="11">JCM 9377</strain>
    </source>
</reference>
<dbReference type="PANTHER" id="PTHR30353:SF15">
    <property type="entry name" value="INNER MEMBRANE PROTEIN YABI"/>
    <property type="match status" value="1"/>
</dbReference>
<keyword evidence="5 7" id="KW-1133">Transmembrane helix</keyword>
<accession>A0ABP6Q094</accession>
<name>A0ABP6Q094_9ACTN</name>
<dbReference type="PANTHER" id="PTHR30353">
    <property type="entry name" value="INNER MEMBRANE PROTEIN DEDA-RELATED"/>
    <property type="match status" value="1"/>
</dbReference>
<evidence type="ECO:0000256" key="2">
    <source>
        <dbReference type="ARBA" id="ARBA00010792"/>
    </source>
</evidence>
<dbReference type="Proteomes" id="UP001501237">
    <property type="component" value="Unassembled WGS sequence"/>
</dbReference>